<gene>
    <name evidence="1" type="ORF">CDQ91_17890</name>
</gene>
<dbReference type="OrthoDB" id="7452664at2"/>
<dbReference type="EMBL" id="NISJ01000012">
    <property type="protein sequence ID" value="OWQ92654.1"/>
    <property type="molecule type" value="Genomic_DNA"/>
</dbReference>
<comment type="caution">
    <text evidence="1">The sequence shown here is derived from an EMBL/GenBank/DDBJ whole genome shotgun (WGS) entry which is preliminary data.</text>
</comment>
<proteinExistence type="predicted"/>
<name>A0A246JJ43_9SPHN</name>
<evidence type="ECO:0000313" key="2">
    <source>
        <dbReference type="Proteomes" id="UP000197097"/>
    </source>
</evidence>
<protein>
    <submittedName>
        <fullName evidence="1">Uncharacterized protein</fullName>
    </submittedName>
</protein>
<evidence type="ECO:0000313" key="1">
    <source>
        <dbReference type="EMBL" id="OWQ92654.1"/>
    </source>
</evidence>
<organism evidence="1 2">
    <name type="scientific">Sphingopyxis witflariensis</name>
    <dbReference type="NCBI Taxonomy" id="173675"/>
    <lineage>
        <taxon>Bacteria</taxon>
        <taxon>Pseudomonadati</taxon>
        <taxon>Pseudomonadota</taxon>
        <taxon>Alphaproteobacteria</taxon>
        <taxon>Sphingomonadales</taxon>
        <taxon>Sphingomonadaceae</taxon>
        <taxon>Sphingopyxis</taxon>
    </lineage>
</organism>
<dbReference type="AlphaFoldDB" id="A0A246JJ43"/>
<reference evidence="1 2" key="1">
    <citation type="journal article" date="2002" name="Int. J. Syst. Evol. Microbiol.">
        <title>Sphingopyxis witflariensis sp. nov., isolated from activated sludge.</title>
        <authorList>
            <person name="Kampfer P."/>
            <person name="Witzenberger R."/>
            <person name="Denner E.B."/>
            <person name="Busse H.J."/>
            <person name="Neef A."/>
        </authorList>
    </citation>
    <scope>NUCLEOTIDE SEQUENCE [LARGE SCALE GENOMIC DNA]</scope>
    <source>
        <strain evidence="1 2">DSM 14551</strain>
    </source>
</reference>
<keyword evidence="2" id="KW-1185">Reference proteome</keyword>
<dbReference type="RefSeq" id="WP_088474072.1">
    <property type="nucleotide sequence ID" value="NZ_NISJ01000012.1"/>
</dbReference>
<accession>A0A246JJ43</accession>
<sequence>MKDEHFMRAWNEGHDHFSADITRGLKWLGAPFRRLGEWIAVPSAPGEDSAFTRVAARCGVARRRAR</sequence>
<dbReference type="Proteomes" id="UP000197097">
    <property type="component" value="Unassembled WGS sequence"/>
</dbReference>